<evidence type="ECO:0000256" key="1">
    <source>
        <dbReference type="ARBA" id="ARBA00023015"/>
    </source>
</evidence>
<dbReference type="PRINTS" id="PR00455">
    <property type="entry name" value="HTHTETR"/>
</dbReference>
<evidence type="ECO:0000259" key="5">
    <source>
        <dbReference type="PROSITE" id="PS50977"/>
    </source>
</evidence>
<protein>
    <submittedName>
        <fullName evidence="6">TetR/AcrR family transcriptional regulator</fullName>
    </submittedName>
</protein>
<dbReference type="InterPro" id="IPR036271">
    <property type="entry name" value="Tet_transcr_reg_TetR-rel_C_sf"/>
</dbReference>
<keyword evidence="1" id="KW-0805">Transcription regulation</keyword>
<keyword evidence="7" id="KW-1185">Reference proteome</keyword>
<dbReference type="Gene3D" id="1.10.357.10">
    <property type="entry name" value="Tetracycline Repressor, domain 2"/>
    <property type="match status" value="1"/>
</dbReference>
<organism evidence="6 7">
    <name type="scientific">Larkinella bovis</name>
    <dbReference type="NCBI Taxonomy" id="683041"/>
    <lineage>
        <taxon>Bacteria</taxon>
        <taxon>Pseudomonadati</taxon>
        <taxon>Bacteroidota</taxon>
        <taxon>Cytophagia</taxon>
        <taxon>Cytophagales</taxon>
        <taxon>Spirosomataceae</taxon>
        <taxon>Larkinella</taxon>
    </lineage>
</organism>
<evidence type="ECO:0000313" key="7">
    <source>
        <dbReference type="Proteomes" id="UP001596106"/>
    </source>
</evidence>
<evidence type="ECO:0000256" key="4">
    <source>
        <dbReference type="PROSITE-ProRule" id="PRU00335"/>
    </source>
</evidence>
<keyword evidence="3" id="KW-0804">Transcription</keyword>
<sequence length="184" mass="20859">MPVQKVTREEILQKAMQVFKRQGFHRTTMEDLAQACGLLKGSFYHYFRSKEALMKAVLAYVNTYNETQLFSIAFDDTQLPRQRLEALLDALFAGVQRSEGGCLMGNTVLETALVTDEFREPLQTHFHNALKALTYLYQTNHSAAEARELAQQATAEIQGSLLLVKLFGDDQLLADCRNRVIARL</sequence>
<dbReference type="RefSeq" id="WP_379849764.1">
    <property type="nucleotide sequence ID" value="NZ_JBHSMA010000012.1"/>
</dbReference>
<dbReference type="InterPro" id="IPR054156">
    <property type="entry name" value="YxaF_TetR_C"/>
</dbReference>
<dbReference type="PROSITE" id="PS50977">
    <property type="entry name" value="HTH_TETR_2"/>
    <property type="match status" value="1"/>
</dbReference>
<dbReference type="SUPFAM" id="SSF46689">
    <property type="entry name" value="Homeodomain-like"/>
    <property type="match status" value="1"/>
</dbReference>
<evidence type="ECO:0000256" key="2">
    <source>
        <dbReference type="ARBA" id="ARBA00023125"/>
    </source>
</evidence>
<evidence type="ECO:0000313" key="6">
    <source>
        <dbReference type="EMBL" id="MFC5412344.1"/>
    </source>
</evidence>
<dbReference type="InterPro" id="IPR001647">
    <property type="entry name" value="HTH_TetR"/>
</dbReference>
<feature type="DNA-binding region" description="H-T-H motif" evidence="4">
    <location>
        <begin position="28"/>
        <end position="47"/>
    </location>
</feature>
<comment type="caution">
    <text evidence="6">The sequence shown here is derived from an EMBL/GenBank/DDBJ whole genome shotgun (WGS) entry which is preliminary data.</text>
</comment>
<accession>A0ABW0IGC8</accession>
<name>A0ABW0IGC8_9BACT</name>
<dbReference type="Proteomes" id="UP001596106">
    <property type="component" value="Unassembled WGS sequence"/>
</dbReference>
<proteinExistence type="predicted"/>
<gene>
    <name evidence="6" type="ORF">ACFPMF_23670</name>
</gene>
<reference evidence="7" key="1">
    <citation type="journal article" date="2019" name="Int. J. Syst. Evol. Microbiol.">
        <title>The Global Catalogue of Microorganisms (GCM) 10K type strain sequencing project: providing services to taxonomists for standard genome sequencing and annotation.</title>
        <authorList>
            <consortium name="The Broad Institute Genomics Platform"/>
            <consortium name="The Broad Institute Genome Sequencing Center for Infectious Disease"/>
            <person name="Wu L."/>
            <person name="Ma J."/>
        </authorList>
    </citation>
    <scope>NUCLEOTIDE SEQUENCE [LARGE SCALE GENOMIC DNA]</scope>
    <source>
        <strain evidence="7">CCUG 55250</strain>
    </source>
</reference>
<feature type="domain" description="HTH tetR-type" evidence="5">
    <location>
        <begin position="5"/>
        <end position="65"/>
    </location>
</feature>
<evidence type="ECO:0000256" key="3">
    <source>
        <dbReference type="ARBA" id="ARBA00023163"/>
    </source>
</evidence>
<keyword evidence="2 4" id="KW-0238">DNA-binding</keyword>
<dbReference type="Pfam" id="PF00440">
    <property type="entry name" value="TetR_N"/>
    <property type="match status" value="1"/>
</dbReference>
<dbReference type="SUPFAM" id="SSF48498">
    <property type="entry name" value="Tetracyclin repressor-like, C-terminal domain"/>
    <property type="match status" value="1"/>
</dbReference>
<dbReference type="InterPro" id="IPR009057">
    <property type="entry name" value="Homeodomain-like_sf"/>
</dbReference>
<dbReference type="PANTHER" id="PTHR47506:SF7">
    <property type="entry name" value="TRANSCRIPTIONAL REGULATORY PROTEIN"/>
    <property type="match status" value="1"/>
</dbReference>
<dbReference type="PANTHER" id="PTHR47506">
    <property type="entry name" value="TRANSCRIPTIONAL REGULATORY PROTEIN"/>
    <property type="match status" value="1"/>
</dbReference>
<dbReference type="Pfam" id="PF21993">
    <property type="entry name" value="TetR_C_13_2"/>
    <property type="match status" value="1"/>
</dbReference>
<dbReference type="EMBL" id="JBHSMA010000012">
    <property type="protein sequence ID" value="MFC5412344.1"/>
    <property type="molecule type" value="Genomic_DNA"/>
</dbReference>